<gene>
    <name evidence="2" type="ORF">PMYSY11_4080</name>
</gene>
<keyword evidence="1" id="KW-1133">Transmembrane helix</keyword>
<keyword evidence="1" id="KW-0472">Membrane</keyword>
<accession>A0A1I7C157</accession>
<sequence length="37" mass="4070">MSDHTEHENNDSAVDATAIFALIVIAVLTAVYWVSHQ</sequence>
<dbReference type="STRING" id="437900.GCA_001940335_01800"/>
<feature type="transmembrane region" description="Helical" evidence="1">
    <location>
        <begin position="12"/>
        <end position="34"/>
    </location>
</feature>
<protein>
    <submittedName>
        <fullName evidence="2">Uncharacterized protein</fullName>
    </submittedName>
</protein>
<name>A0A1I7C157_9PSED</name>
<keyword evidence="1" id="KW-0812">Transmembrane</keyword>
<proteinExistence type="predicted"/>
<reference evidence="2" key="1">
    <citation type="submission" date="2019-02" db="EMBL/GenBank/DDBJ databases">
        <authorList>
            <consortium name="Genoscope - CEA"/>
            <person name="William W."/>
        </authorList>
    </citation>
    <scope>NUCLEOTIDE SEQUENCE [LARGE SCALE GENOMIC DNA]</scope>
    <source>
        <strain evidence="2">YSy11</strain>
    </source>
</reference>
<evidence type="ECO:0000313" key="2">
    <source>
        <dbReference type="EMBL" id="VEV99124.1"/>
    </source>
</evidence>
<dbReference type="AlphaFoldDB" id="A0A1I7C157"/>
<evidence type="ECO:0000256" key="1">
    <source>
        <dbReference type="SAM" id="Phobius"/>
    </source>
</evidence>
<organism evidence="2">
    <name type="scientific">Pseudomonas marincola</name>
    <dbReference type="NCBI Taxonomy" id="437900"/>
    <lineage>
        <taxon>Bacteria</taxon>
        <taxon>Pseudomonadati</taxon>
        <taxon>Pseudomonadota</taxon>
        <taxon>Gammaproteobacteria</taxon>
        <taxon>Pseudomonadales</taxon>
        <taxon>Pseudomonadaceae</taxon>
        <taxon>Pseudomonas</taxon>
    </lineage>
</organism>
<dbReference type="EMBL" id="LR215729">
    <property type="protein sequence ID" value="VEV99124.1"/>
    <property type="molecule type" value="Genomic_DNA"/>
</dbReference>